<dbReference type="AlphaFoldDB" id="A0A8H5HQD9"/>
<feature type="transmembrane region" description="Helical" evidence="2">
    <location>
        <begin position="137"/>
        <end position="163"/>
    </location>
</feature>
<feature type="compositionally biased region" description="Polar residues" evidence="1">
    <location>
        <begin position="329"/>
        <end position="347"/>
    </location>
</feature>
<evidence type="ECO:0000313" key="4">
    <source>
        <dbReference type="Proteomes" id="UP000565441"/>
    </source>
</evidence>
<feature type="transmembrane region" description="Helical" evidence="2">
    <location>
        <begin position="53"/>
        <end position="76"/>
    </location>
</feature>
<evidence type="ECO:0000256" key="2">
    <source>
        <dbReference type="SAM" id="Phobius"/>
    </source>
</evidence>
<evidence type="ECO:0000313" key="3">
    <source>
        <dbReference type="EMBL" id="KAF5387597.1"/>
    </source>
</evidence>
<evidence type="ECO:0000256" key="1">
    <source>
        <dbReference type="SAM" id="MobiDB-lite"/>
    </source>
</evidence>
<keyword evidence="2" id="KW-0472">Membrane</keyword>
<accession>A0A8H5HQD9</accession>
<feature type="transmembrane region" description="Helical" evidence="2">
    <location>
        <begin position="103"/>
        <end position="125"/>
    </location>
</feature>
<dbReference type="EMBL" id="JAACJP010000001">
    <property type="protein sequence ID" value="KAF5387597.1"/>
    <property type="molecule type" value="Genomic_DNA"/>
</dbReference>
<gene>
    <name evidence="3" type="ORF">D9615_000197</name>
</gene>
<feature type="transmembrane region" description="Helical" evidence="2">
    <location>
        <begin position="183"/>
        <end position="203"/>
    </location>
</feature>
<feature type="region of interest" description="Disordered" evidence="1">
    <location>
        <begin position="326"/>
        <end position="371"/>
    </location>
</feature>
<reference evidence="3 4" key="1">
    <citation type="journal article" date="2020" name="ISME J.">
        <title>Uncovering the hidden diversity of litter-decomposition mechanisms in mushroom-forming fungi.</title>
        <authorList>
            <person name="Floudas D."/>
            <person name="Bentzer J."/>
            <person name="Ahren D."/>
            <person name="Johansson T."/>
            <person name="Persson P."/>
            <person name="Tunlid A."/>
        </authorList>
    </citation>
    <scope>NUCLEOTIDE SEQUENCE [LARGE SCALE GENOMIC DNA]</scope>
    <source>
        <strain evidence="3 4">CBS 661.87</strain>
    </source>
</reference>
<name>A0A8H5HQD9_9AGAR</name>
<keyword evidence="2" id="KW-0812">Transmembrane</keyword>
<feature type="transmembrane region" description="Helical" evidence="2">
    <location>
        <begin position="16"/>
        <end position="33"/>
    </location>
</feature>
<comment type="caution">
    <text evidence="3">The sequence shown here is derived from an EMBL/GenBank/DDBJ whole genome shotgun (WGS) entry which is preliminary data.</text>
</comment>
<keyword evidence="4" id="KW-1185">Reference proteome</keyword>
<dbReference type="OrthoDB" id="3197626at2759"/>
<feature type="compositionally biased region" description="Basic and acidic residues" evidence="1">
    <location>
        <begin position="349"/>
        <end position="364"/>
    </location>
</feature>
<sequence>MVNWSDPQEIAKDSEIFSKLIIALFGVYVWELFMTCDFEWSLLSKKRKFRWPLVFFFLCRYCMLFAFVGLIISLNITTSVRTNDNFSRHPANVPPSMKIDCGALYTFNSWTGNMTILCASTSLMLRTIALWERQRPIIVSLGVLCLAHWALLYRTMFIVTAAWDDNIGACIVTATNPSLLNTTFFFTMGFDLIILIFTAIALLKKHSARTDLWKLLFHDGLVYFLISFSTNCIPAVLNVLNLNTPMNVIATIPAATITSIAACRAVIRLLEFSSSDVYVHSMSNITSTHPIRHSIAPYALPKSPKYALTRPEVHVTTEHITMAEFPPSGANSPYSKSHSHQTSSVDLQSARDTEIHSEKSEKESFVFPQTV</sequence>
<protein>
    <submittedName>
        <fullName evidence="3">Uncharacterized protein</fullName>
    </submittedName>
</protein>
<feature type="transmembrane region" description="Helical" evidence="2">
    <location>
        <begin position="215"/>
        <end position="236"/>
    </location>
</feature>
<dbReference type="Proteomes" id="UP000565441">
    <property type="component" value="Unassembled WGS sequence"/>
</dbReference>
<keyword evidence="2" id="KW-1133">Transmembrane helix</keyword>
<proteinExistence type="predicted"/>
<organism evidence="3 4">
    <name type="scientific">Tricholomella constricta</name>
    <dbReference type="NCBI Taxonomy" id="117010"/>
    <lineage>
        <taxon>Eukaryota</taxon>
        <taxon>Fungi</taxon>
        <taxon>Dikarya</taxon>
        <taxon>Basidiomycota</taxon>
        <taxon>Agaricomycotina</taxon>
        <taxon>Agaricomycetes</taxon>
        <taxon>Agaricomycetidae</taxon>
        <taxon>Agaricales</taxon>
        <taxon>Tricholomatineae</taxon>
        <taxon>Lyophyllaceae</taxon>
        <taxon>Tricholomella</taxon>
    </lineage>
</organism>